<organism evidence="1 2">
    <name type="scientific">Pseudomonas amygdali pv. tabaci</name>
    <name type="common">Pseudomonas syringae pv. tabaci</name>
    <dbReference type="NCBI Taxonomy" id="322"/>
    <lineage>
        <taxon>Bacteria</taxon>
        <taxon>Pseudomonadati</taxon>
        <taxon>Pseudomonadota</taxon>
        <taxon>Gammaproteobacteria</taxon>
        <taxon>Pseudomonadales</taxon>
        <taxon>Pseudomonadaceae</taxon>
        <taxon>Pseudomonas</taxon>
        <taxon>Pseudomonas amygdali</taxon>
    </lineage>
</organism>
<comment type="caution">
    <text evidence="1">The sequence shown here is derived from an EMBL/GenBank/DDBJ whole genome shotgun (WGS) entry which is preliminary data.</text>
</comment>
<sequence length="50" mass="5606">MLNSDMPPIPAIRFRGRNTTLISVSLRSRVLVLLLTRFPRASINPANTVE</sequence>
<dbReference type="EMBL" id="RBVA01000899">
    <property type="protein sequence ID" value="RMV87469.1"/>
    <property type="molecule type" value="Genomic_DNA"/>
</dbReference>
<proteinExistence type="predicted"/>
<protein>
    <submittedName>
        <fullName evidence="1">Uncharacterized protein</fullName>
    </submittedName>
</protein>
<dbReference type="AlphaFoldDB" id="A0A3M6G3E8"/>
<dbReference type="Proteomes" id="UP000271531">
    <property type="component" value="Unassembled WGS sequence"/>
</dbReference>
<evidence type="ECO:0000313" key="1">
    <source>
        <dbReference type="EMBL" id="RMV87469.1"/>
    </source>
</evidence>
<reference evidence="1 2" key="1">
    <citation type="submission" date="2018-08" db="EMBL/GenBank/DDBJ databases">
        <title>Recombination of ecologically and evolutionarily significant loci maintains genetic cohesion in the Pseudomonas syringae species complex.</title>
        <authorList>
            <person name="Dillon M."/>
            <person name="Thakur S."/>
            <person name="Almeida R.N.D."/>
            <person name="Weir B.S."/>
            <person name="Guttman D.S."/>
        </authorList>
    </citation>
    <scope>NUCLEOTIDE SEQUENCE [LARGE SCALE GENOMIC DNA]</scope>
    <source>
        <strain evidence="1 2">ICMP 4525</strain>
    </source>
</reference>
<name>A0A3M6G3E8_PSEAJ</name>
<gene>
    <name evidence="1" type="ORF">ALP03_03767</name>
</gene>
<accession>A0A3M6G3E8</accession>
<evidence type="ECO:0000313" key="2">
    <source>
        <dbReference type="Proteomes" id="UP000271531"/>
    </source>
</evidence>